<dbReference type="AlphaFoldDB" id="A0A0F9IQY3"/>
<sequence length="206" mass="22039">MTITYPISMPDLQGMSSFSFQMKSVNAVVRSSFTLKSQVQTHQGQMWMASMGFPPRNLADSATWRAFLTSLNGMQGTFFIGDPLATSPRGSVLGAPLVNGASQTGQVLLTKGWTADETGVLLAGDYIQLGSGSTTRLYKVLVDADSDGSGLSSLDIWPRLRESPANSAAITTSSTKGTFRLSKNIQGWNQTPAGFYTISFAAEEAF</sequence>
<protein>
    <submittedName>
        <fullName evidence="1">Uncharacterized protein</fullName>
    </submittedName>
</protein>
<gene>
    <name evidence="1" type="ORF">LCGC14_1913390</name>
</gene>
<comment type="caution">
    <text evidence="1">The sequence shown here is derived from an EMBL/GenBank/DDBJ whole genome shotgun (WGS) entry which is preliminary data.</text>
</comment>
<proteinExistence type="predicted"/>
<organism evidence="1">
    <name type="scientific">marine sediment metagenome</name>
    <dbReference type="NCBI Taxonomy" id="412755"/>
    <lineage>
        <taxon>unclassified sequences</taxon>
        <taxon>metagenomes</taxon>
        <taxon>ecological metagenomes</taxon>
    </lineage>
</organism>
<dbReference type="EMBL" id="LAZR01020251">
    <property type="protein sequence ID" value="KKL89567.1"/>
    <property type="molecule type" value="Genomic_DNA"/>
</dbReference>
<reference evidence="1" key="1">
    <citation type="journal article" date="2015" name="Nature">
        <title>Complex archaea that bridge the gap between prokaryotes and eukaryotes.</title>
        <authorList>
            <person name="Spang A."/>
            <person name="Saw J.H."/>
            <person name="Jorgensen S.L."/>
            <person name="Zaremba-Niedzwiedzka K."/>
            <person name="Martijn J."/>
            <person name="Lind A.E."/>
            <person name="van Eijk R."/>
            <person name="Schleper C."/>
            <person name="Guy L."/>
            <person name="Ettema T.J."/>
        </authorList>
    </citation>
    <scope>NUCLEOTIDE SEQUENCE</scope>
</reference>
<name>A0A0F9IQY3_9ZZZZ</name>
<accession>A0A0F9IQY3</accession>
<evidence type="ECO:0000313" key="1">
    <source>
        <dbReference type="EMBL" id="KKL89567.1"/>
    </source>
</evidence>